<organism evidence="5 6">
    <name type="scientific">Thermus arciformis</name>
    <dbReference type="NCBI Taxonomy" id="482827"/>
    <lineage>
        <taxon>Bacteria</taxon>
        <taxon>Thermotogati</taxon>
        <taxon>Deinococcota</taxon>
        <taxon>Deinococci</taxon>
        <taxon>Thermales</taxon>
        <taxon>Thermaceae</taxon>
        <taxon>Thermus</taxon>
    </lineage>
</organism>
<sequence length="172" mass="18951">MIRVWLQFPSLALKEAVAEALKAEGLEAAPHPLGAQVALVLVEREVPPPPPLPSLALLRENDQAPQTLKRGYRGYLYPDQGLEVLVKALKAVAQGEVWAERRKVAEALEEPPPHLTLREKEVAALAALGLSNKEIAKELGISEKTVKAHLTLVFQKLGIKRRSELTHVRFLS</sequence>
<dbReference type="PROSITE" id="PS50043">
    <property type="entry name" value="HTH_LUXR_2"/>
    <property type="match status" value="1"/>
</dbReference>
<dbReference type="Pfam" id="PF00196">
    <property type="entry name" value="GerE"/>
    <property type="match status" value="1"/>
</dbReference>
<dbReference type="PANTHER" id="PTHR44688:SF16">
    <property type="entry name" value="DNA-BINDING TRANSCRIPTIONAL ACTIVATOR DEVR_DOSR"/>
    <property type="match status" value="1"/>
</dbReference>
<evidence type="ECO:0000256" key="3">
    <source>
        <dbReference type="ARBA" id="ARBA00023163"/>
    </source>
</evidence>
<dbReference type="STRING" id="482827.SAMN04488243_10736"/>
<dbReference type="InterPro" id="IPR016032">
    <property type="entry name" value="Sig_transdc_resp-reg_C-effctor"/>
</dbReference>
<keyword evidence="2" id="KW-0238">DNA-binding</keyword>
<proteinExistence type="predicted"/>
<gene>
    <name evidence="5" type="ORF">SAMN04488243_10736</name>
</gene>
<reference evidence="6" key="1">
    <citation type="submission" date="2016-10" db="EMBL/GenBank/DDBJ databases">
        <authorList>
            <person name="Varghese N."/>
            <person name="Submissions S."/>
        </authorList>
    </citation>
    <scope>NUCLEOTIDE SEQUENCE [LARGE SCALE GENOMIC DNA]</scope>
    <source>
        <strain evidence="6">CGMCC 1.6992</strain>
    </source>
</reference>
<dbReference type="InterPro" id="IPR000792">
    <property type="entry name" value="Tscrpt_reg_LuxR_C"/>
</dbReference>
<dbReference type="Proteomes" id="UP000199446">
    <property type="component" value="Unassembled WGS sequence"/>
</dbReference>
<keyword evidence="3" id="KW-0804">Transcription</keyword>
<dbReference type="AlphaFoldDB" id="A0A1G7F1U9"/>
<feature type="domain" description="HTH luxR-type" evidence="4">
    <location>
        <begin position="108"/>
        <end position="172"/>
    </location>
</feature>
<dbReference type="OrthoDB" id="3531307at2"/>
<dbReference type="SMART" id="SM00421">
    <property type="entry name" value="HTH_LUXR"/>
    <property type="match status" value="1"/>
</dbReference>
<dbReference type="RefSeq" id="WP_093006128.1">
    <property type="nucleotide sequence ID" value="NZ_FNBC01000007.1"/>
</dbReference>
<dbReference type="EMBL" id="FNBC01000007">
    <property type="protein sequence ID" value="SDE69867.1"/>
    <property type="molecule type" value="Genomic_DNA"/>
</dbReference>
<keyword evidence="6" id="KW-1185">Reference proteome</keyword>
<evidence type="ECO:0000259" key="4">
    <source>
        <dbReference type="PROSITE" id="PS50043"/>
    </source>
</evidence>
<keyword evidence="1" id="KW-0805">Transcription regulation</keyword>
<evidence type="ECO:0000313" key="6">
    <source>
        <dbReference type="Proteomes" id="UP000199446"/>
    </source>
</evidence>
<dbReference type="PANTHER" id="PTHR44688">
    <property type="entry name" value="DNA-BINDING TRANSCRIPTIONAL ACTIVATOR DEVR_DOSR"/>
    <property type="match status" value="1"/>
</dbReference>
<dbReference type="CDD" id="cd06170">
    <property type="entry name" value="LuxR_C_like"/>
    <property type="match status" value="1"/>
</dbReference>
<name>A0A1G7F1U9_9DEIN</name>
<dbReference type="Gene3D" id="1.10.10.10">
    <property type="entry name" value="Winged helix-like DNA-binding domain superfamily/Winged helix DNA-binding domain"/>
    <property type="match status" value="1"/>
</dbReference>
<evidence type="ECO:0000256" key="2">
    <source>
        <dbReference type="ARBA" id="ARBA00023125"/>
    </source>
</evidence>
<dbReference type="PRINTS" id="PR00038">
    <property type="entry name" value="HTHLUXR"/>
</dbReference>
<evidence type="ECO:0000256" key="1">
    <source>
        <dbReference type="ARBA" id="ARBA00023015"/>
    </source>
</evidence>
<dbReference type="GO" id="GO:0003677">
    <property type="term" value="F:DNA binding"/>
    <property type="evidence" value="ECO:0007669"/>
    <property type="project" value="UniProtKB-KW"/>
</dbReference>
<protein>
    <submittedName>
        <fullName evidence="5">Regulatory protein, luxR family</fullName>
    </submittedName>
</protein>
<dbReference type="Gene3D" id="3.40.50.2300">
    <property type="match status" value="1"/>
</dbReference>
<dbReference type="GO" id="GO:0006355">
    <property type="term" value="P:regulation of DNA-templated transcription"/>
    <property type="evidence" value="ECO:0007669"/>
    <property type="project" value="InterPro"/>
</dbReference>
<evidence type="ECO:0000313" key="5">
    <source>
        <dbReference type="EMBL" id="SDE69867.1"/>
    </source>
</evidence>
<dbReference type="InterPro" id="IPR036388">
    <property type="entry name" value="WH-like_DNA-bd_sf"/>
</dbReference>
<dbReference type="SUPFAM" id="SSF46894">
    <property type="entry name" value="C-terminal effector domain of the bipartite response regulators"/>
    <property type="match status" value="1"/>
</dbReference>
<accession>A0A1G7F1U9</accession>